<feature type="transmembrane region" description="Helical" evidence="1">
    <location>
        <begin position="12"/>
        <end position="31"/>
    </location>
</feature>
<name>A0A418NPY0_9SPHN</name>
<evidence type="ECO:0000256" key="1">
    <source>
        <dbReference type="SAM" id="Phobius"/>
    </source>
</evidence>
<proteinExistence type="predicted"/>
<organism evidence="3 4">
    <name type="scientific">Aurantiacibacter zhengii</name>
    <dbReference type="NCBI Taxonomy" id="2307003"/>
    <lineage>
        <taxon>Bacteria</taxon>
        <taxon>Pseudomonadati</taxon>
        <taxon>Pseudomonadota</taxon>
        <taxon>Alphaproteobacteria</taxon>
        <taxon>Sphingomonadales</taxon>
        <taxon>Erythrobacteraceae</taxon>
        <taxon>Aurantiacibacter</taxon>
    </lineage>
</organism>
<accession>A0A418NPY0</accession>
<comment type="caution">
    <text evidence="3">The sequence shown here is derived from an EMBL/GenBank/DDBJ whole genome shotgun (WGS) entry which is preliminary data.</text>
</comment>
<reference evidence="3 4" key="1">
    <citation type="submission" date="2018-08" db="EMBL/GenBank/DDBJ databases">
        <title>Erythrobacter zhengii sp.nov., a bacterium isolated from deep-sea sediment.</title>
        <authorList>
            <person name="Fang C."/>
            <person name="Wu Y.-H."/>
            <person name="Sun C."/>
            <person name="Wang H."/>
            <person name="Cheng H."/>
            <person name="Meng F.-X."/>
            <person name="Wang C.-S."/>
            <person name="Xu X.-W."/>
        </authorList>
    </citation>
    <scope>NUCLEOTIDE SEQUENCE [LARGE SCALE GENOMIC DNA]</scope>
    <source>
        <strain evidence="3 4">V18</strain>
    </source>
</reference>
<dbReference type="Pfam" id="PF09990">
    <property type="entry name" value="DUF2231"/>
    <property type="match status" value="1"/>
</dbReference>
<feature type="transmembrane region" description="Helical" evidence="1">
    <location>
        <begin position="37"/>
        <end position="58"/>
    </location>
</feature>
<keyword evidence="4" id="KW-1185">Reference proteome</keyword>
<keyword evidence="1" id="KW-0812">Transmembrane</keyword>
<keyword evidence="1" id="KW-1133">Transmembrane helix</keyword>
<evidence type="ECO:0000313" key="4">
    <source>
        <dbReference type="Proteomes" id="UP000286576"/>
    </source>
</evidence>
<dbReference type="InterPro" id="IPR019251">
    <property type="entry name" value="DUF2231_TM"/>
</dbReference>
<feature type="transmembrane region" description="Helical" evidence="1">
    <location>
        <begin position="79"/>
        <end position="96"/>
    </location>
</feature>
<keyword evidence="1" id="KW-0472">Membrane</keyword>
<feature type="domain" description="DUF2231" evidence="2">
    <location>
        <begin position="3"/>
        <end position="134"/>
    </location>
</feature>
<feature type="transmembrane region" description="Helical" evidence="1">
    <location>
        <begin position="102"/>
        <end position="121"/>
    </location>
</feature>
<gene>
    <name evidence="3" type="ORF">D2V07_14455</name>
</gene>
<evidence type="ECO:0000259" key="2">
    <source>
        <dbReference type="Pfam" id="PF09990"/>
    </source>
</evidence>
<protein>
    <submittedName>
        <fullName evidence="3">DUF2231 domain-containing protein</fullName>
    </submittedName>
</protein>
<evidence type="ECO:0000313" key="3">
    <source>
        <dbReference type="EMBL" id="RIV84211.1"/>
    </source>
</evidence>
<dbReference type="AlphaFoldDB" id="A0A418NPY0"/>
<sequence>MPPIHPAIVHYPIALGVVSVLAETAALVFGVPSLAPLAYWTIAIAAVGAILAAGTGYWDMNRNELARETHELVHLHLKSGLILMIALIVAAVWRWSLSSPSIFYLLFAWAIVAGLVVQAWLGGEIVYSHGAGVAAANQGTASSEEAKRPSRRFYRWIKGRDLKSNGDDHAA</sequence>
<dbReference type="Proteomes" id="UP000286576">
    <property type="component" value="Unassembled WGS sequence"/>
</dbReference>
<dbReference type="EMBL" id="QXFL01000007">
    <property type="protein sequence ID" value="RIV84211.1"/>
    <property type="molecule type" value="Genomic_DNA"/>
</dbReference>
<dbReference type="RefSeq" id="WP_119587664.1">
    <property type="nucleotide sequence ID" value="NZ_CAWODQ010000027.1"/>
</dbReference>